<dbReference type="AlphaFoldDB" id="A0A4U3MR45"/>
<proteinExistence type="predicted"/>
<gene>
    <name evidence="1" type="ORF">FDA94_03310</name>
</gene>
<dbReference type="Proteomes" id="UP000308705">
    <property type="component" value="Unassembled WGS sequence"/>
</dbReference>
<sequence>MASWAARYKAGEWFAVWDELRRHVPEKSAEDAAEVARETMRRVAVNADTVVERLAAAGYSFAFPAWVRQAPTPDDLAAVQKAERVIGPLPLALRACLEVVGGVNLCGDGGDVLPHVGYHRVPKQEADFYPDPLVLPPGRHLWADWETWGDADQEGHTFSFAPDEIHKANVSGGVQDVELPSRAADPELLGARPGVTLVDYLRISFAWGGFPGHDALAVAPRAVEDLRRDLLMF</sequence>
<dbReference type="EMBL" id="SZQA01000002">
    <property type="protein sequence ID" value="TKK90807.1"/>
    <property type="molecule type" value="Genomic_DNA"/>
</dbReference>
<reference evidence="1 2" key="1">
    <citation type="submission" date="2019-04" db="EMBL/GenBank/DDBJ databases">
        <title>Herbidospora sp. NEAU-GS14.nov., a novel actinomycete isolated from soil.</title>
        <authorList>
            <person name="Han L."/>
        </authorList>
    </citation>
    <scope>NUCLEOTIDE SEQUENCE [LARGE SCALE GENOMIC DNA]</scope>
    <source>
        <strain evidence="1 2">NEAU-GS14</strain>
    </source>
</reference>
<evidence type="ECO:0000313" key="2">
    <source>
        <dbReference type="Proteomes" id="UP000308705"/>
    </source>
</evidence>
<protein>
    <submittedName>
        <fullName evidence="1">Uncharacterized protein</fullName>
    </submittedName>
</protein>
<keyword evidence="2" id="KW-1185">Reference proteome</keyword>
<comment type="caution">
    <text evidence="1">The sequence shown here is derived from an EMBL/GenBank/DDBJ whole genome shotgun (WGS) entry which is preliminary data.</text>
</comment>
<accession>A0A4U3MR45</accession>
<dbReference type="OrthoDB" id="1333924at2"/>
<organism evidence="1 2">
    <name type="scientific">Herbidospora galbida</name>
    <dbReference type="NCBI Taxonomy" id="2575442"/>
    <lineage>
        <taxon>Bacteria</taxon>
        <taxon>Bacillati</taxon>
        <taxon>Actinomycetota</taxon>
        <taxon>Actinomycetes</taxon>
        <taxon>Streptosporangiales</taxon>
        <taxon>Streptosporangiaceae</taxon>
        <taxon>Herbidospora</taxon>
    </lineage>
</organism>
<evidence type="ECO:0000313" key="1">
    <source>
        <dbReference type="EMBL" id="TKK90807.1"/>
    </source>
</evidence>
<name>A0A4U3MR45_9ACTN</name>
<dbReference type="RefSeq" id="WP_137245548.1">
    <property type="nucleotide sequence ID" value="NZ_SZQA01000002.1"/>
</dbReference>